<evidence type="ECO:0000313" key="3">
    <source>
        <dbReference type="Proteomes" id="UP001589688"/>
    </source>
</evidence>
<feature type="signal peptide" evidence="1">
    <location>
        <begin position="1"/>
        <end position="19"/>
    </location>
</feature>
<name>A0ABV5ZLB2_9BACT</name>
<organism evidence="2 3">
    <name type="scientific">Hallella seregens ATCC 51272</name>
    <dbReference type="NCBI Taxonomy" id="1336250"/>
    <lineage>
        <taxon>Bacteria</taxon>
        <taxon>Pseudomonadati</taxon>
        <taxon>Bacteroidota</taxon>
        <taxon>Bacteroidia</taxon>
        <taxon>Bacteroidales</taxon>
        <taxon>Prevotellaceae</taxon>
        <taxon>Hallella</taxon>
    </lineage>
</organism>
<keyword evidence="3" id="KW-1185">Reference proteome</keyword>
<reference evidence="2 3" key="1">
    <citation type="submission" date="2024-09" db="EMBL/GenBank/DDBJ databases">
        <authorList>
            <person name="Sun Q."/>
            <person name="Mori K."/>
        </authorList>
    </citation>
    <scope>NUCLEOTIDE SEQUENCE [LARGE SCALE GENOMIC DNA]</scope>
    <source>
        <strain evidence="2 3">ATCC 51272</strain>
    </source>
</reference>
<gene>
    <name evidence="2" type="ORF">ACFFK8_10225</name>
</gene>
<evidence type="ECO:0000256" key="1">
    <source>
        <dbReference type="SAM" id="SignalP"/>
    </source>
</evidence>
<dbReference type="RefSeq" id="WP_027952534.1">
    <property type="nucleotide sequence ID" value="NZ_JADU01000021.1"/>
</dbReference>
<proteinExistence type="predicted"/>
<evidence type="ECO:0000313" key="2">
    <source>
        <dbReference type="EMBL" id="MFB9898154.1"/>
    </source>
</evidence>
<feature type="chain" id="PRO_5046437288" evidence="1">
    <location>
        <begin position="20"/>
        <end position="689"/>
    </location>
</feature>
<protein>
    <submittedName>
        <fullName evidence="2">Rod shape-determining protein MreC</fullName>
    </submittedName>
</protein>
<keyword evidence="1" id="KW-0732">Signal</keyword>
<dbReference type="Proteomes" id="UP001589688">
    <property type="component" value="Unassembled WGS sequence"/>
</dbReference>
<accession>A0ABV5ZLB2</accession>
<dbReference type="EMBL" id="JBHLZF010000002">
    <property type="protein sequence ID" value="MFB9898154.1"/>
    <property type="molecule type" value="Genomic_DNA"/>
</dbReference>
<sequence length="689" mass="75930">MRKNILLLMAPLLVFCLSACSLYFDEQSLPEEQQGVGQEAHRNDSTTQVDYEYQPGVVKLTTARGAYLVMVEADTVLYFMDSTPEDMQLREGNLVSCGRTEKLPKGVNGRVEQVQRANGMLRCTVTRVPLNEIFKTLKVEMHGKAQWQEADLVDEQGNPVAPAKGTRANDFNKSLYKMDWKFNIESDSKGKASAKYAHNGKTTDVSIPANLSSLMGKADFNFEVGAQTEETVNVSVDINSPSVKCYIEEKSSIAVKAHVGKDYKKDSLVVLEKYPEGKRLRLLDSPVAIDLIYGVGSALNLDLSSKVTMESGVESHRKLGFEYVNKKFDFINENLTPDQDVFKKLDVTGSSTTSVKALATVGLDIGGYVTGSVKGTVTTGLETALTHAQFGSDTLQLNDKNYVRLFVAAGLDAEAKLKFKGISLPSYTKHLAEKELFSKKWPLFPRLIDLTVSPRDASESKVSYDGQVTVNSGLMAKLGADIRPFLRLYNGDKYADFLPTETSPQTVTGDGSNRFAFAIADRDKDASFEAVPGLIYADRKYLYSRKEFAQPVSAADVGIALMNYTQLYGDKNLTTDNSFAHEYIFNIDAKVLGGAKLASWGIAVKMLNRKGKTIGTKDYDVSKNSSGTYTVRFTLFASADPTCTVRLQPYAKTTDDKELRFCEYEFTLDNPAENRLGEGKDADVTLGAE</sequence>
<comment type="caution">
    <text evidence="2">The sequence shown here is derived from an EMBL/GenBank/DDBJ whole genome shotgun (WGS) entry which is preliminary data.</text>
</comment>